<dbReference type="GO" id="GO:0005112">
    <property type="term" value="F:Notch binding"/>
    <property type="evidence" value="ECO:0007669"/>
    <property type="project" value="TreeGrafter"/>
</dbReference>
<dbReference type="Proteomes" id="UP000030665">
    <property type="component" value="Unassembled WGS sequence"/>
</dbReference>
<dbReference type="InterPro" id="IPR049883">
    <property type="entry name" value="NOTCH1_EGF-like"/>
</dbReference>
<dbReference type="InterPro" id="IPR000152">
    <property type="entry name" value="EGF-type_Asp/Asn_hydroxyl_site"/>
</dbReference>
<dbReference type="CDD" id="cd00054">
    <property type="entry name" value="EGF_CA"/>
    <property type="match status" value="2"/>
</dbReference>
<dbReference type="GO" id="GO:0007219">
    <property type="term" value="P:Notch signaling pathway"/>
    <property type="evidence" value="ECO:0007669"/>
    <property type="project" value="TreeGrafter"/>
</dbReference>
<dbReference type="SMART" id="SM00181">
    <property type="entry name" value="EGF"/>
    <property type="match status" value="2"/>
</dbReference>
<keyword evidence="2" id="KW-0732">Signal</keyword>
<reference evidence="7" key="1">
    <citation type="submission" date="2014-01" db="EMBL/GenBank/DDBJ databases">
        <authorList>
            <person name="Aslett M."/>
        </authorList>
    </citation>
    <scope>NUCLEOTIDE SEQUENCE</scope>
</reference>
<dbReference type="InterPro" id="IPR001881">
    <property type="entry name" value="EGF-like_Ca-bd_dom"/>
</dbReference>
<evidence type="ECO:0000259" key="6">
    <source>
        <dbReference type="PROSITE" id="PS50026"/>
    </source>
</evidence>
<evidence type="ECO:0000256" key="3">
    <source>
        <dbReference type="ARBA" id="ARBA00022737"/>
    </source>
</evidence>
<evidence type="ECO:0000256" key="5">
    <source>
        <dbReference type="PROSITE-ProRule" id="PRU00076"/>
    </source>
</evidence>
<dbReference type="PROSITE" id="PS50026">
    <property type="entry name" value="EGF_3"/>
    <property type="match status" value="2"/>
</dbReference>
<feature type="domain" description="EGF-like" evidence="6">
    <location>
        <begin position="291"/>
        <end position="324"/>
    </location>
</feature>
<organism evidence="7 8">
    <name type="scientific">Trichuris trichiura</name>
    <name type="common">Whipworm</name>
    <name type="synonym">Trichocephalus trichiurus</name>
    <dbReference type="NCBI Taxonomy" id="36087"/>
    <lineage>
        <taxon>Eukaryota</taxon>
        <taxon>Metazoa</taxon>
        <taxon>Ecdysozoa</taxon>
        <taxon>Nematoda</taxon>
        <taxon>Enoplea</taxon>
        <taxon>Dorylaimia</taxon>
        <taxon>Trichinellida</taxon>
        <taxon>Trichuridae</taxon>
        <taxon>Trichuris</taxon>
    </lineage>
</organism>
<dbReference type="AlphaFoldDB" id="A0A077ZLG0"/>
<evidence type="ECO:0000313" key="7">
    <source>
        <dbReference type="EMBL" id="CDW60583.1"/>
    </source>
</evidence>
<keyword evidence="8" id="KW-1185">Reference proteome</keyword>
<dbReference type="GO" id="GO:0005509">
    <property type="term" value="F:calcium ion binding"/>
    <property type="evidence" value="ECO:0007669"/>
    <property type="project" value="InterPro"/>
</dbReference>
<dbReference type="InterPro" id="IPR009030">
    <property type="entry name" value="Growth_fac_rcpt_cys_sf"/>
</dbReference>
<feature type="disulfide bond" evidence="5">
    <location>
        <begin position="279"/>
        <end position="288"/>
    </location>
</feature>
<keyword evidence="1 5" id="KW-0245">EGF-like domain</keyword>
<protein>
    <submittedName>
        <fullName evidence="7">EGF CA domain containing protein</fullName>
    </submittedName>
</protein>
<dbReference type="PROSITE" id="PS00022">
    <property type="entry name" value="EGF_1"/>
    <property type="match status" value="1"/>
</dbReference>
<keyword evidence="3" id="KW-0677">Repeat</keyword>
<feature type="domain" description="EGF-like" evidence="6">
    <location>
        <begin position="251"/>
        <end position="289"/>
    </location>
</feature>
<dbReference type="STRING" id="36087.A0A077ZLG0"/>
<dbReference type="PANTHER" id="PTHR12916:SF10">
    <property type="entry name" value="NEUROGENIC LOCUS NOTCH HOMOLOG PROTEIN 2 PRECURSOR"/>
    <property type="match status" value="1"/>
</dbReference>
<dbReference type="OrthoDB" id="283575at2759"/>
<proteinExistence type="predicted"/>
<evidence type="ECO:0000256" key="2">
    <source>
        <dbReference type="ARBA" id="ARBA00022729"/>
    </source>
</evidence>
<sequence>MIITKAKNGPYTTEDNQYNLAVIYFYVRPPMVNRTQFMCDINEPIYWQEQIMNIDCGPFDNNCIYRRIVDDSQEDIDRQVYWAKNAEYIVLDGARIVKRTNRVIKGTINYHVSLLISLGNGTYMNLNYTVKAFSSVELNHFDPFHFSHGDLLKLYYETRFPLCIYRAWDTVHSQYYPCSDKLPSKYYPDYENRDTPLPLALIKLLKPQKEWDYDFMVTGYWGRSSSLCSKLICPWDKVSFPAYTGHFCEKNVDECAFGVHECPAGTECRDTNTSYYCVCADGRTGINCTEDVDECEEGTYECSIHSTCKNTNGSYKCVCPPGFT</sequence>
<evidence type="ECO:0000313" key="8">
    <source>
        <dbReference type="Proteomes" id="UP000030665"/>
    </source>
</evidence>
<dbReference type="InterPro" id="IPR000742">
    <property type="entry name" value="EGF"/>
</dbReference>
<name>A0A077ZLG0_TRITR</name>
<keyword evidence="4 5" id="KW-1015">Disulfide bond</keyword>
<comment type="caution">
    <text evidence="5">Lacks conserved residue(s) required for the propagation of feature annotation.</text>
</comment>
<dbReference type="FunFam" id="2.10.25.10:FF:000038">
    <property type="entry name" value="Fibrillin 2"/>
    <property type="match status" value="1"/>
</dbReference>
<accession>A0A077ZLG0</accession>
<dbReference type="PROSITE" id="PS01187">
    <property type="entry name" value="EGF_CA"/>
    <property type="match status" value="1"/>
</dbReference>
<dbReference type="SUPFAM" id="SSF57184">
    <property type="entry name" value="Growth factor receptor domain"/>
    <property type="match status" value="1"/>
</dbReference>
<feature type="non-terminal residue" evidence="7">
    <location>
        <position position="324"/>
    </location>
</feature>
<dbReference type="Pfam" id="PF07645">
    <property type="entry name" value="EGF_CA"/>
    <property type="match status" value="2"/>
</dbReference>
<evidence type="ECO:0000256" key="1">
    <source>
        <dbReference type="ARBA" id="ARBA00022536"/>
    </source>
</evidence>
<dbReference type="InterPro" id="IPR018097">
    <property type="entry name" value="EGF_Ca-bd_CS"/>
</dbReference>
<dbReference type="Gene3D" id="2.10.25.10">
    <property type="entry name" value="Laminin"/>
    <property type="match status" value="2"/>
</dbReference>
<dbReference type="EMBL" id="HG807213">
    <property type="protein sequence ID" value="CDW60583.1"/>
    <property type="molecule type" value="Genomic_DNA"/>
</dbReference>
<dbReference type="PROSITE" id="PS00010">
    <property type="entry name" value="ASX_HYDROXYL"/>
    <property type="match status" value="2"/>
</dbReference>
<evidence type="ECO:0000256" key="4">
    <source>
        <dbReference type="ARBA" id="ARBA00023157"/>
    </source>
</evidence>
<dbReference type="PANTHER" id="PTHR12916">
    <property type="entry name" value="CYTOCHROME C OXIDASE POLYPEPTIDE VIC-2"/>
    <property type="match status" value="1"/>
</dbReference>
<gene>
    <name evidence="7" type="ORF">TTRE_0000897101</name>
</gene>
<reference evidence="7" key="2">
    <citation type="submission" date="2014-03" db="EMBL/GenBank/DDBJ databases">
        <title>The whipworm genome and dual-species transcriptomics of an intimate host-pathogen interaction.</title>
        <authorList>
            <person name="Foth B.J."/>
            <person name="Tsai I.J."/>
            <person name="Reid A.J."/>
            <person name="Bancroft A.J."/>
            <person name="Nichol S."/>
            <person name="Tracey A."/>
            <person name="Holroyd N."/>
            <person name="Cotton J.A."/>
            <person name="Stanley E.J."/>
            <person name="Zarowiecki M."/>
            <person name="Liu J.Z."/>
            <person name="Huckvale T."/>
            <person name="Cooper P.J."/>
            <person name="Grencis R.K."/>
            <person name="Berriman M."/>
        </authorList>
    </citation>
    <scope>NUCLEOTIDE SEQUENCE [LARGE SCALE GENOMIC DNA]</scope>
</reference>
<dbReference type="SMART" id="SM00179">
    <property type="entry name" value="EGF_CA"/>
    <property type="match status" value="2"/>
</dbReference>